<dbReference type="Proteomes" id="UP001144280">
    <property type="component" value="Unassembled WGS sequence"/>
</dbReference>
<dbReference type="EMBL" id="BSDI01000005">
    <property type="protein sequence ID" value="GLH96012.1"/>
    <property type="molecule type" value="Genomic_DNA"/>
</dbReference>
<dbReference type="SUPFAM" id="SSF54593">
    <property type="entry name" value="Glyoxalase/Bleomycin resistance protein/Dihydroxybiphenyl dioxygenase"/>
    <property type="match status" value="1"/>
</dbReference>
<evidence type="ECO:0000313" key="2">
    <source>
        <dbReference type="EMBL" id="GLH96012.1"/>
    </source>
</evidence>
<protein>
    <submittedName>
        <fullName evidence="2">Glyoxalase</fullName>
    </submittedName>
</protein>
<dbReference type="PANTHER" id="PTHR36113">
    <property type="entry name" value="LYASE, PUTATIVE-RELATED-RELATED"/>
    <property type="match status" value="1"/>
</dbReference>
<dbReference type="RefSeq" id="WP_281893135.1">
    <property type="nucleotide sequence ID" value="NZ_BSDI01000005.1"/>
</dbReference>
<dbReference type="Pfam" id="PF00903">
    <property type="entry name" value="Glyoxalase"/>
    <property type="match status" value="1"/>
</dbReference>
<organism evidence="2 3">
    <name type="scientific">Phytohabitans aurantiacus</name>
    <dbReference type="NCBI Taxonomy" id="3016789"/>
    <lineage>
        <taxon>Bacteria</taxon>
        <taxon>Bacillati</taxon>
        <taxon>Actinomycetota</taxon>
        <taxon>Actinomycetes</taxon>
        <taxon>Micromonosporales</taxon>
        <taxon>Micromonosporaceae</taxon>
    </lineage>
</organism>
<dbReference type="InterPro" id="IPR004360">
    <property type="entry name" value="Glyas_Fos-R_dOase_dom"/>
</dbReference>
<dbReference type="PANTHER" id="PTHR36113:SF1">
    <property type="entry name" value="GLYOXALASE_BLEOMYCIN RESISTANCE PROTEIN_DIOXYGENASE"/>
    <property type="match status" value="1"/>
</dbReference>
<name>A0ABQ5QQ62_9ACTN</name>
<dbReference type="InterPro" id="IPR037523">
    <property type="entry name" value="VOC_core"/>
</dbReference>
<keyword evidence="3" id="KW-1185">Reference proteome</keyword>
<gene>
    <name evidence="2" type="ORF">Pa4123_12850</name>
</gene>
<reference evidence="2" key="1">
    <citation type="submission" date="2022-12" db="EMBL/GenBank/DDBJ databases">
        <title>New Phytohabitans aurantiacus sp. RD004123 nov., an actinomycete isolated from soil.</title>
        <authorList>
            <person name="Triningsih D.W."/>
            <person name="Harunari E."/>
            <person name="Igarashi Y."/>
        </authorList>
    </citation>
    <scope>NUCLEOTIDE SEQUENCE</scope>
    <source>
        <strain evidence="2">RD004123</strain>
    </source>
</reference>
<accession>A0ABQ5QQ62</accession>
<comment type="caution">
    <text evidence="2">The sequence shown here is derived from an EMBL/GenBank/DDBJ whole genome shotgun (WGS) entry which is preliminary data.</text>
</comment>
<dbReference type="InterPro" id="IPR029068">
    <property type="entry name" value="Glyas_Bleomycin-R_OHBP_Dase"/>
</dbReference>
<dbReference type="PROSITE" id="PS51819">
    <property type="entry name" value="VOC"/>
    <property type="match status" value="1"/>
</dbReference>
<evidence type="ECO:0000259" key="1">
    <source>
        <dbReference type="PROSITE" id="PS51819"/>
    </source>
</evidence>
<dbReference type="Gene3D" id="3.10.180.10">
    <property type="entry name" value="2,3-Dihydroxybiphenyl 1,2-Dioxygenase, domain 1"/>
    <property type="match status" value="1"/>
</dbReference>
<sequence length="129" mass="14086">MPSAQGIGHIMLTVTDVERSADFYNRLLDGQTVVSASDDTGPLAVCVGPVLMVGFRTHQATDEKDEFDPARVGLDHIGIHVESRAELEGWRQRLDEQGVLHSAIVEDQFGAHLNAKDPDNIAIEFFATS</sequence>
<feature type="domain" description="VOC" evidence="1">
    <location>
        <begin position="6"/>
        <end position="128"/>
    </location>
</feature>
<proteinExistence type="predicted"/>
<dbReference type="InterPro" id="IPR051332">
    <property type="entry name" value="Fosfomycin_Res_Enzymes"/>
</dbReference>
<evidence type="ECO:0000313" key="3">
    <source>
        <dbReference type="Proteomes" id="UP001144280"/>
    </source>
</evidence>